<evidence type="ECO:0000313" key="2">
    <source>
        <dbReference type="EMBL" id="ADL08038.1"/>
    </source>
</evidence>
<name>D9S3R1_THEOJ</name>
<dbReference type="NCBIfam" id="TIGR01641">
    <property type="entry name" value="phageSPP1_gp7"/>
    <property type="match status" value="1"/>
</dbReference>
<dbReference type="OrthoDB" id="9765386at2"/>
<accession>D9S3R1</accession>
<dbReference type="eggNOG" id="COG2369">
    <property type="taxonomic scope" value="Bacteria"/>
</dbReference>
<evidence type="ECO:0000313" key="3">
    <source>
        <dbReference type="Proteomes" id="UP000000272"/>
    </source>
</evidence>
<dbReference type="InterPro" id="IPR006528">
    <property type="entry name" value="Phage_head_morphogenesis_dom"/>
</dbReference>
<keyword evidence="3" id="KW-1185">Reference proteome</keyword>
<gene>
    <name evidence="2" type="ordered locus">Toce_1282</name>
</gene>
<evidence type="ECO:0000259" key="1">
    <source>
        <dbReference type="Pfam" id="PF04233"/>
    </source>
</evidence>
<proteinExistence type="predicted"/>
<dbReference type="HOGENOM" id="CLU_017434_2_0_9"/>
<dbReference type="RefSeq" id="WP_013276076.1">
    <property type="nucleotide sequence ID" value="NC_014377.1"/>
</dbReference>
<dbReference type="KEGG" id="toc:Toce_1282"/>
<protein>
    <submittedName>
        <fullName evidence="2">Phage head morphogenesis protein, SPP1 gp7 family</fullName>
    </submittedName>
</protein>
<dbReference type="STRING" id="555079.Toce_1282"/>
<dbReference type="Proteomes" id="UP000000272">
    <property type="component" value="Chromosome"/>
</dbReference>
<dbReference type="EMBL" id="CP002131">
    <property type="protein sequence ID" value="ADL08038.1"/>
    <property type="molecule type" value="Genomic_DNA"/>
</dbReference>
<dbReference type="AlphaFoldDB" id="D9S3R1"/>
<reference evidence="2 3" key="1">
    <citation type="journal article" date="2010" name="Stand. Genomic Sci.">
        <title>Complete genome sequence of Thermosediminibacter oceani type strain (JW/IW-1228P).</title>
        <authorList>
            <person name="Pitluck S."/>
            <person name="Yasawong M."/>
            <person name="Munk C."/>
            <person name="Nolan M."/>
            <person name="Lapidus A."/>
            <person name="Lucas S."/>
            <person name="Glavina Del Rio T."/>
            <person name="Tice H."/>
            <person name="Cheng J.F."/>
            <person name="Bruce D."/>
            <person name="Detter C."/>
            <person name="Tapia R."/>
            <person name="Han C."/>
            <person name="Goodwin L."/>
            <person name="Liolios K."/>
            <person name="Ivanova N."/>
            <person name="Mavromatis K."/>
            <person name="Mikhailova N."/>
            <person name="Pati A."/>
            <person name="Chen A."/>
            <person name="Palaniappan K."/>
            <person name="Land M."/>
            <person name="Hauser L."/>
            <person name="Chang Y.J."/>
            <person name="Jeffries C.D."/>
            <person name="Rohde M."/>
            <person name="Spring S."/>
            <person name="Sikorski J."/>
            <person name="Goker M."/>
            <person name="Woyke T."/>
            <person name="Bristow J."/>
            <person name="Eisen J.A."/>
            <person name="Markowitz V."/>
            <person name="Hugenholtz P."/>
            <person name="Kyrpides N.C."/>
            <person name="Klenk H.P."/>
        </authorList>
    </citation>
    <scope>NUCLEOTIDE SEQUENCE [LARGE SCALE GENOMIC DNA]</scope>
    <source>
        <strain evidence="3">ATCC BAA-1034 / DSM 16646 / JW/IW-1228P</strain>
    </source>
</reference>
<organism evidence="2 3">
    <name type="scientific">Thermosediminibacter oceani (strain ATCC BAA-1034 / DSM 16646 / JW/IW-1228P)</name>
    <dbReference type="NCBI Taxonomy" id="555079"/>
    <lineage>
        <taxon>Bacteria</taxon>
        <taxon>Bacillati</taxon>
        <taxon>Bacillota</taxon>
        <taxon>Clostridia</taxon>
        <taxon>Thermosediminibacterales</taxon>
        <taxon>Thermosediminibacteraceae</taxon>
        <taxon>Thermosediminibacter</taxon>
    </lineage>
</organism>
<sequence>MDKQKQLQKEIEKIHIQMQRKANKDSLPILQAYKRALNDIRGELGKIFAKYAKDGVLSVSDQQRYAVLIQMQKKLTQMARELGQIEDEKTTEILKDIYKESFYRTANVIEKGVDVSIDYSILRPEFVEKAVKMPIEGKTFSDRIWDNKEKLVKNLRKNLEDGMIQGKSIDKLSKDIAQTMGSGAYEAKRIINTEMARCMTQAQKEVYKSSGVVQKVLFSATLDDRTSQICQNLDGKYFDLDDAPNIPEDTHPNCRSTLVPVVEGWNPSQRRDQETGEIIDYKSYEDWQASKSF</sequence>
<dbReference type="Pfam" id="PF04233">
    <property type="entry name" value="Phage_Mu_F"/>
    <property type="match status" value="1"/>
</dbReference>
<feature type="domain" description="Phage head morphogenesis" evidence="1">
    <location>
        <begin position="154"/>
        <end position="258"/>
    </location>
</feature>